<evidence type="ECO:0000256" key="8">
    <source>
        <dbReference type="RuleBase" id="RU366074"/>
    </source>
</evidence>
<reference evidence="10" key="1">
    <citation type="journal article" date="2023" name="Int. J. Syst. Evol. Microbiol.">
        <title>Mesoterricola silvestris gen. nov., sp. nov., Mesoterricola sediminis sp. nov., Geothrix oryzae sp. nov., Geothrix edaphica sp. nov., Geothrix rubra sp. nov., and Geothrix limicola sp. nov., six novel members of Acidobacteriota isolated from soils.</title>
        <authorList>
            <person name="Itoh H."/>
            <person name="Sugisawa Y."/>
            <person name="Mise K."/>
            <person name="Xu Z."/>
            <person name="Kuniyasu M."/>
            <person name="Ushijima N."/>
            <person name="Kawano K."/>
            <person name="Kobayashi E."/>
            <person name="Shiratori Y."/>
            <person name="Masuda Y."/>
            <person name="Senoo K."/>
        </authorList>
    </citation>
    <scope>NUCLEOTIDE SEQUENCE</scope>
    <source>
        <strain evidence="10">W786</strain>
    </source>
</reference>
<sequence length="250" mass="26559">MFELNGRIALVTGASQGIGEVIAKQLARQGALAVCASLPNTEEDLKRVVAEIEAAGGRADYVLLDMRDGDSIRAAVATTVERHGGLHILVNNAGITKDKLMIQMKEEEFELVLDINLKGAWLATQAAAKTMMKQRWGRVINIASVVGQMGNAGQGNYVASKAGLIGLTKTVAREFASRNVTCNAVAPGYIATAMTENLPAEVKAEFNRQIPLGRMGTPIDIANAVVFLASEEAEYMTGQVLSVNGGMLMP</sequence>
<keyword evidence="8" id="KW-0275">Fatty acid biosynthesis</keyword>
<keyword evidence="3 7" id="KW-0521">NADP</keyword>
<dbReference type="AlphaFoldDB" id="A0AA48GWX9"/>
<dbReference type="NCBIfam" id="TIGR01830">
    <property type="entry name" value="3oxo_ACP_reduc"/>
    <property type="match status" value="1"/>
</dbReference>
<comment type="catalytic activity">
    <reaction evidence="5 8">
        <text>a (3R)-hydroxyacyl-[ACP] + NADP(+) = a 3-oxoacyl-[ACP] + NADPH + H(+)</text>
        <dbReference type="Rhea" id="RHEA:17397"/>
        <dbReference type="Rhea" id="RHEA-COMP:9916"/>
        <dbReference type="Rhea" id="RHEA-COMP:9945"/>
        <dbReference type="ChEBI" id="CHEBI:15378"/>
        <dbReference type="ChEBI" id="CHEBI:57783"/>
        <dbReference type="ChEBI" id="CHEBI:58349"/>
        <dbReference type="ChEBI" id="CHEBI:78776"/>
        <dbReference type="ChEBI" id="CHEBI:78827"/>
        <dbReference type="EC" id="1.1.1.100"/>
    </reaction>
</comment>
<evidence type="ECO:0000256" key="6">
    <source>
        <dbReference type="PIRSR" id="PIRSR611284-1"/>
    </source>
</evidence>
<dbReference type="PANTHER" id="PTHR42879:SF2">
    <property type="entry name" value="3-OXOACYL-[ACYL-CARRIER-PROTEIN] REDUCTASE FABG"/>
    <property type="match status" value="1"/>
</dbReference>
<gene>
    <name evidence="10" type="primary">fabG_4</name>
    <name evidence="10" type="ORF">METESE_27470</name>
</gene>
<dbReference type="InterPro" id="IPR036291">
    <property type="entry name" value="NAD(P)-bd_dom_sf"/>
</dbReference>
<dbReference type="GO" id="GO:0006633">
    <property type="term" value="P:fatty acid biosynthetic process"/>
    <property type="evidence" value="ECO:0007669"/>
    <property type="project" value="UniProtKB-KW"/>
</dbReference>
<dbReference type="PANTHER" id="PTHR42879">
    <property type="entry name" value="3-OXOACYL-(ACYL-CARRIER-PROTEIN) REDUCTASE"/>
    <property type="match status" value="1"/>
</dbReference>
<dbReference type="Gene3D" id="3.40.50.720">
    <property type="entry name" value="NAD(P)-binding Rossmann-like Domain"/>
    <property type="match status" value="1"/>
</dbReference>
<dbReference type="InterPro" id="IPR057326">
    <property type="entry name" value="KR_dom"/>
</dbReference>
<accession>A0AA48GWX9</accession>
<dbReference type="Proteomes" id="UP001228113">
    <property type="component" value="Chromosome"/>
</dbReference>
<dbReference type="FunFam" id="3.40.50.720:FF:000115">
    <property type="entry name" value="3-oxoacyl-[acyl-carrier-protein] reductase FabG"/>
    <property type="match status" value="1"/>
</dbReference>
<evidence type="ECO:0000256" key="4">
    <source>
        <dbReference type="ARBA" id="ARBA00023002"/>
    </source>
</evidence>
<dbReference type="NCBIfam" id="NF009466">
    <property type="entry name" value="PRK12826.1-2"/>
    <property type="match status" value="1"/>
</dbReference>
<evidence type="ECO:0000313" key="10">
    <source>
        <dbReference type="EMBL" id="BDU77789.1"/>
    </source>
</evidence>
<dbReference type="Pfam" id="PF13561">
    <property type="entry name" value="adh_short_C2"/>
    <property type="match status" value="1"/>
</dbReference>
<keyword evidence="8" id="KW-0276">Fatty acid metabolism</keyword>
<dbReference type="SUPFAM" id="SSF51735">
    <property type="entry name" value="NAD(P)-binding Rossmann-fold domains"/>
    <property type="match status" value="1"/>
</dbReference>
<organism evidence="10 11">
    <name type="scientific">Mesoterricola sediminis</name>
    <dbReference type="NCBI Taxonomy" id="2927980"/>
    <lineage>
        <taxon>Bacteria</taxon>
        <taxon>Pseudomonadati</taxon>
        <taxon>Acidobacteriota</taxon>
        <taxon>Holophagae</taxon>
        <taxon>Holophagales</taxon>
        <taxon>Holophagaceae</taxon>
        <taxon>Mesoterricola</taxon>
    </lineage>
</organism>
<dbReference type="SMART" id="SM00822">
    <property type="entry name" value="PKS_KR"/>
    <property type="match status" value="1"/>
</dbReference>
<dbReference type="NCBIfam" id="NF005559">
    <property type="entry name" value="PRK07231.1"/>
    <property type="match status" value="1"/>
</dbReference>
<dbReference type="GO" id="GO:0051287">
    <property type="term" value="F:NAD binding"/>
    <property type="evidence" value="ECO:0007669"/>
    <property type="project" value="UniProtKB-UniRule"/>
</dbReference>
<dbReference type="InterPro" id="IPR002347">
    <property type="entry name" value="SDR_fam"/>
</dbReference>
<proteinExistence type="inferred from homology"/>
<dbReference type="InterPro" id="IPR011284">
    <property type="entry name" value="3oxo_ACP_reduc"/>
</dbReference>
<dbReference type="KEGG" id="msea:METESE_27470"/>
<comment type="similarity">
    <text evidence="2 8">Belongs to the short-chain dehydrogenases/reductases (SDR) family.</text>
</comment>
<keyword evidence="4 8" id="KW-0560">Oxidoreductase</keyword>
<evidence type="ECO:0000256" key="1">
    <source>
        <dbReference type="ARBA" id="ARBA00002607"/>
    </source>
</evidence>
<evidence type="ECO:0000256" key="7">
    <source>
        <dbReference type="PIRSR" id="PIRSR611284-2"/>
    </source>
</evidence>
<feature type="domain" description="Ketoreductase" evidence="9">
    <location>
        <begin position="7"/>
        <end position="193"/>
    </location>
</feature>
<dbReference type="PRINTS" id="PR00081">
    <property type="entry name" value="GDHRDH"/>
</dbReference>
<feature type="binding site" evidence="7">
    <location>
        <begin position="157"/>
        <end position="161"/>
    </location>
    <ligand>
        <name>NADP(+)</name>
        <dbReference type="ChEBI" id="CHEBI:58349"/>
    </ligand>
</feature>
<dbReference type="InterPro" id="IPR020904">
    <property type="entry name" value="Sc_DH/Rdtase_CS"/>
</dbReference>
<comment type="subunit">
    <text evidence="8">Homotetramer.</text>
</comment>
<keyword evidence="8" id="KW-0443">Lipid metabolism</keyword>
<comment type="function">
    <text evidence="1 8">Catalyzes the NADPH-dependent reduction of beta-ketoacyl-ACP substrates to beta-hydroxyacyl-ACP products, the first reductive step in the elongation cycle of fatty acid biosynthesis.</text>
</comment>
<evidence type="ECO:0000313" key="11">
    <source>
        <dbReference type="Proteomes" id="UP001228113"/>
    </source>
</evidence>
<feature type="binding site" evidence="7">
    <location>
        <position position="190"/>
    </location>
    <ligand>
        <name>NADP(+)</name>
        <dbReference type="ChEBI" id="CHEBI:58349"/>
    </ligand>
</feature>
<keyword evidence="8" id="KW-0444">Lipid biosynthesis</keyword>
<dbReference type="PROSITE" id="PS00061">
    <property type="entry name" value="ADH_SHORT"/>
    <property type="match status" value="1"/>
</dbReference>
<evidence type="ECO:0000256" key="3">
    <source>
        <dbReference type="ARBA" id="ARBA00022857"/>
    </source>
</evidence>
<dbReference type="PRINTS" id="PR00080">
    <property type="entry name" value="SDRFAMILY"/>
</dbReference>
<evidence type="ECO:0000256" key="2">
    <source>
        <dbReference type="ARBA" id="ARBA00006484"/>
    </source>
</evidence>
<dbReference type="EC" id="1.1.1.100" evidence="8"/>
<feature type="active site" description="Proton acceptor" evidence="6">
    <location>
        <position position="157"/>
    </location>
</feature>
<dbReference type="CDD" id="cd05333">
    <property type="entry name" value="BKR_SDR_c"/>
    <property type="match status" value="1"/>
</dbReference>
<feature type="binding site" evidence="7">
    <location>
        <position position="92"/>
    </location>
    <ligand>
        <name>NADP(+)</name>
        <dbReference type="ChEBI" id="CHEBI:58349"/>
    </ligand>
</feature>
<comment type="pathway">
    <text evidence="8">Lipid metabolism; fatty acid biosynthesis.</text>
</comment>
<evidence type="ECO:0000259" key="9">
    <source>
        <dbReference type="SMART" id="SM00822"/>
    </source>
</evidence>
<evidence type="ECO:0000256" key="5">
    <source>
        <dbReference type="ARBA" id="ARBA00048508"/>
    </source>
</evidence>
<name>A0AA48GWX9_9BACT</name>
<keyword evidence="11" id="KW-1185">Reference proteome</keyword>
<dbReference type="GO" id="GO:0004316">
    <property type="term" value="F:3-oxoacyl-[acyl-carrier-protein] reductase (NADPH) activity"/>
    <property type="evidence" value="ECO:0007669"/>
    <property type="project" value="UniProtKB-UniRule"/>
</dbReference>
<dbReference type="EMBL" id="AP027081">
    <property type="protein sequence ID" value="BDU77789.1"/>
    <property type="molecule type" value="Genomic_DNA"/>
</dbReference>
<dbReference type="InterPro" id="IPR050259">
    <property type="entry name" value="SDR"/>
</dbReference>
<dbReference type="RefSeq" id="WP_316410420.1">
    <property type="nucleotide sequence ID" value="NZ_AP027081.1"/>
</dbReference>
<protein>
    <recommendedName>
        <fullName evidence="8">3-oxoacyl-[acyl-carrier-protein] reductase</fullName>
        <ecNumber evidence="8">1.1.1.100</ecNumber>
    </recommendedName>
</protein>